<dbReference type="Proteomes" id="UP000199437">
    <property type="component" value="Unassembled WGS sequence"/>
</dbReference>
<accession>A0A1I0NSR1</accession>
<sequence length="148" mass="17353">MNALKSVINQPEVKADASEEVIESNKRSTPYTDDVFAAAWKKFIEISESQGKHQEALILKDEYAKEEHTITVFIANEALEPSFEKLRTDLLEYLRNELKNDHIQLRSVIKEIEKQKMLYTDKEKFEHLKRKYPALKDLQEKLGLDPEF</sequence>
<dbReference type="EMBL" id="FOIR01000001">
    <property type="protein sequence ID" value="SEW04662.1"/>
    <property type="molecule type" value="Genomic_DNA"/>
</dbReference>
<evidence type="ECO:0000313" key="2">
    <source>
        <dbReference type="Proteomes" id="UP000199437"/>
    </source>
</evidence>
<name>A0A1I0NSR1_9BACT</name>
<protein>
    <submittedName>
        <fullName evidence="1">DNA polymerase-3 subunit gamma/tau</fullName>
    </submittedName>
</protein>
<dbReference type="AlphaFoldDB" id="A0A1I0NSR1"/>
<proteinExistence type="predicted"/>
<keyword evidence="2" id="KW-1185">Reference proteome</keyword>
<evidence type="ECO:0000313" key="1">
    <source>
        <dbReference type="EMBL" id="SEW04662.1"/>
    </source>
</evidence>
<dbReference type="STRING" id="1267423.SAMN05216290_1439"/>
<gene>
    <name evidence="1" type="ORF">SAMN05216290_1439</name>
</gene>
<organism evidence="1 2">
    <name type="scientific">Roseivirga pacifica</name>
    <dbReference type="NCBI Taxonomy" id="1267423"/>
    <lineage>
        <taxon>Bacteria</taxon>
        <taxon>Pseudomonadati</taxon>
        <taxon>Bacteroidota</taxon>
        <taxon>Cytophagia</taxon>
        <taxon>Cytophagales</taxon>
        <taxon>Roseivirgaceae</taxon>
        <taxon>Roseivirga</taxon>
    </lineage>
</organism>
<reference evidence="2" key="1">
    <citation type="submission" date="2016-10" db="EMBL/GenBank/DDBJ databases">
        <authorList>
            <person name="Varghese N."/>
            <person name="Submissions S."/>
        </authorList>
    </citation>
    <scope>NUCLEOTIDE SEQUENCE [LARGE SCALE GENOMIC DNA]</scope>
    <source>
        <strain evidence="2">CGMCC 1.12402</strain>
    </source>
</reference>